<sequence>MVRCPTFAQLSDIARDMGLHMEDDELKGFHGAIKGNIEGINSTEDIVEPKLPTKYPRLPGYRPEQVDNPYNAWYWRCEIKGASGGKLAGKRVAIKDNVALAGIPMMNGCHALEGFTPSFDATVVTRILDAGATIVGKSVCENLCFSGGSSTAAKGPVKNPHDPTRATAGSSSGSAVVVQTGEVDMAIGGDQGGSIRLPAAWTGVVGLKPTYGLVPYTGAMGIEMSLDHLGPMTRTVHDCALFLEVIAGYDGGMDARQHPHMTVPQYTKELENLNINGLKVGILGEGFSMEGADAAVTKLLKDTLSKLELYGAVLKDVSVPLHTISSSIWGASAEGAYENMCRLGGCGTGHVGYYPTDFAIASGKMFSSRIDDLSDTMKLFILQGEYLQKNYKSQVYCRARNLVFPLRKAYDQALESVDVIAMPTIPFTASKLIFKDDPAPEYFKKCFENTGNTMAFNLTGHPALSINAGFVEGLPVGLMLVGKHYDELTIFKVAQAVEKIREGLK</sequence>
<reference evidence="3" key="2">
    <citation type="submission" date="2021-01" db="UniProtKB">
        <authorList>
            <consortium name="EnsemblMetazoa"/>
        </authorList>
    </citation>
    <scope>IDENTIFICATION</scope>
</reference>
<dbReference type="Pfam" id="PF01425">
    <property type="entry name" value="Amidase"/>
    <property type="match status" value="1"/>
</dbReference>
<dbReference type="InterPro" id="IPR000120">
    <property type="entry name" value="Amidase"/>
</dbReference>
<protein>
    <recommendedName>
        <fullName evidence="2">Amidase domain-containing protein</fullName>
    </recommendedName>
</protein>
<evidence type="ECO:0000256" key="1">
    <source>
        <dbReference type="SAM" id="MobiDB-lite"/>
    </source>
</evidence>
<dbReference type="OrthoDB" id="421993at2759"/>
<dbReference type="PANTHER" id="PTHR11895">
    <property type="entry name" value="TRANSAMIDASE"/>
    <property type="match status" value="1"/>
</dbReference>
<proteinExistence type="predicted"/>
<name>A0A7M7MYD4_STRPU</name>
<dbReference type="Proteomes" id="UP000007110">
    <property type="component" value="Unassembled WGS sequence"/>
</dbReference>
<dbReference type="InterPro" id="IPR036928">
    <property type="entry name" value="AS_sf"/>
</dbReference>
<accession>A0A7M7MYD4</accession>
<dbReference type="GO" id="GO:0003824">
    <property type="term" value="F:catalytic activity"/>
    <property type="evidence" value="ECO:0007669"/>
    <property type="project" value="InterPro"/>
</dbReference>
<dbReference type="Gene3D" id="3.90.1300.10">
    <property type="entry name" value="Amidase signature (AS) domain"/>
    <property type="match status" value="1"/>
</dbReference>
<dbReference type="KEGG" id="spu:576789"/>
<dbReference type="PANTHER" id="PTHR11895:SF170">
    <property type="entry name" value="AMIDASE"/>
    <property type="match status" value="1"/>
</dbReference>
<dbReference type="GeneID" id="576789"/>
<dbReference type="NCBIfam" id="NF005565">
    <property type="entry name" value="PRK07235.1"/>
    <property type="match status" value="1"/>
</dbReference>
<dbReference type="AlphaFoldDB" id="A0A7M7MYD4"/>
<evidence type="ECO:0000259" key="2">
    <source>
        <dbReference type="Pfam" id="PF01425"/>
    </source>
</evidence>
<dbReference type="OMA" id="LCHSATS"/>
<feature type="region of interest" description="Disordered" evidence="1">
    <location>
        <begin position="151"/>
        <end position="173"/>
    </location>
</feature>
<dbReference type="RefSeq" id="XP_030828420.1">
    <property type="nucleotide sequence ID" value="XM_030972560.1"/>
</dbReference>
<dbReference type="InterPro" id="IPR023631">
    <property type="entry name" value="Amidase_dom"/>
</dbReference>
<dbReference type="EnsemblMetazoa" id="XM_030972560">
    <property type="protein sequence ID" value="XP_030828420"/>
    <property type="gene ID" value="LOC576789"/>
</dbReference>
<dbReference type="InParanoid" id="A0A7M7MYD4"/>
<evidence type="ECO:0000313" key="3">
    <source>
        <dbReference type="EnsemblMetazoa" id="XP_030828420"/>
    </source>
</evidence>
<keyword evidence="4" id="KW-1185">Reference proteome</keyword>
<dbReference type="SUPFAM" id="SSF75304">
    <property type="entry name" value="Amidase signature (AS) enzymes"/>
    <property type="match status" value="1"/>
</dbReference>
<evidence type="ECO:0000313" key="4">
    <source>
        <dbReference type="Proteomes" id="UP000007110"/>
    </source>
</evidence>
<feature type="domain" description="Amidase" evidence="2">
    <location>
        <begin position="81"/>
        <end position="489"/>
    </location>
</feature>
<organism evidence="3 4">
    <name type="scientific">Strongylocentrotus purpuratus</name>
    <name type="common">Purple sea urchin</name>
    <dbReference type="NCBI Taxonomy" id="7668"/>
    <lineage>
        <taxon>Eukaryota</taxon>
        <taxon>Metazoa</taxon>
        <taxon>Echinodermata</taxon>
        <taxon>Eleutherozoa</taxon>
        <taxon>Echinozoa</taxon>
        <taxon>Echinoidea</taxon>
        <taxon>Euechinoidea</taxon>
        <taxon>Echinacea</taxon>
        <taxon>Camarodonta</taxon>
        <taxon>Echinidea</taxon>
        <taxon>Strongylocentrotidae</taxon>
        <taxon>Strongylocentrotus</taxon>
    </lineage>
</organism>
<reference evidence="4" key="1">
    <citation type="submission" date="2015-02" db="EMBL/GenBank/DDBJ databases">
        <title>Genome sequencing for Strongylocentrotus purpuratus.</title>
        <authorList>
            <person name="Murali S."/>
            <person name="Liu Y."/>
            <person name="Vee V."/>
            <person name="English A."/>
            <person name="Wang M."/>
            <person name="Skinner E."/>
            <person name="Han Y."/>
            <person name="Muzny D.M."/>
            <person name="Worley K.C."/>
            <person name="Gibbs R.A."/>
        </authorList>
    </citation>
    <scope>NUCLEOTIDE SEQUENCE</scope>
</reference>